<dbReference type="InterPro" id="IPR044751">
    <property type="entry name" value="Ion_transp-like_CBS"/>
</dbReference>
<comment type="subcellular location">
    <subcellularLocation>
        <location evidence="1">Cell membrane</location>
        <topology evidence="1">Multi-pass membrane protein</topology>
    </subcellularLocation>
</comment>
<evidence type="ECO:0000256" key="8">
    <source>
        <dbReference type="ARBA" id="ARBA00023136"/>
    </source>
</evidence>
<dbReference type="eggNOG" id="COG1253">
    <property type="taxonomic scope" value="Bacteria"/>
</dbReference>
<proteinExistence type="inferred from homology"/>
<evidence type="ECO:0000313" key="14">
    <source>
        <dbReference type="EMBL" id="CCH86047.1"/>
    </source>
</evidence>
<dbReference type="PATRIC" id="fig|477641.3.peg.560"/>
<feature type="domain" description="CBS" evidence="12">
    <location>
        <begin position="286"/>
        <end position="343"/>
    </location>
</feature>
<dbReference type="Gene3D" id="3.10.580.10">
    <property type="entry name" value="CBS-domain"/>
    <property type="match status" value="1"/>
</dbReference>
<dbReference type="InterPro" id="IPR002550">
    <property type="entry name" value="CNNM"/>
</dbReference>
<dbReference type="InterPro" id="IPR046342">
    <property type="entry name" value="CBS_dom_sf"/>
</dbReference>
<dbReference type="KEGG" id="mmar:MODMU_0590"/>
<accession>I4ERN4</accession>
<dbReference type="InterPro" id="IPR005170">
    <property type="entry name" value="Transptr-assoc_dom"/>
</dbReference>
<dbReference type="PROSITE" id="PS51371">
    <property type="entry name" value="CBS"/>
    <property type="match status" value="2"/>
</dbReference>
<dbReference type="InterPro" id="IPR016169">
    <property type="entry name" value="FAD-bd_PCMH_sub2"/>
</dbReference>
<name>I4ERN4_MODI5</name>
<dbReference type="PANTHER" id="PTHR43099:SF6">
    <property type="entry name" value="UPF0053 PROTEIN RV1842C"/>
    <property type="match status" value="1"/>
</dbReference>
<keyword evidence="15" id="KW-1185">Reference proteome</keyword>
<evidence type="ECO:0000256" key="7">
    <source>
        <dbReference type="ARBA" id="ARBA00023122"/>
    </source>
</evidence>
<dbReference type="SMART" id="SM01091">
    <property type="entry name" value="CorC_HlyC"/>
    <property type="match status" value="1"/>
</dbReference>
<dbReference type="CDD" id="cd04590">
    <property type="entry name" value="CBS_pair_CorC_HlyC_assoc"/>
    <property type="match status" value="1"/>
</dbReference>
<gene>
    <name evidence="14" type="ordered locus">MODMU_0590</name>
</gene>
<keyword evidence="4 10" id="KW-0812">Transmembrane</keyword>
<dbReference type="SUPFAM" id="SSF54631">
    <property type="entry name" value="CBS-domain pair"/>
    <property type="match status" value="1"/>
</dbReference>
<evidence type="ECO:0000256" key="10">
    <source>
        <dbReference type="PROSITE-ProRule" id="PRU01193"/>
    </source>
</evidence>
<keyword evidence="7 9" id="KW-0129">CBS domain</keyword>
<dbReference type="Gene3D" id="3.30.465.10">
    <property type="match status" value="1"/>
</dbReference>
<protein>
    <submittedName>
        <fullName evidence="14">Uncharacterized protein</fullName>
    </submittedName>
</protein>
<evidence type="ECO:0000256" key="6">
    <source>
        <dbReference type="ARBA" id="ARBA00022989"/>
    </source>
</evidence>
<evidence type="ECO:0000256" key="3">
    <source>
        <dbReference type="ARBA" id="ARBA00022475"/>
    </source>
</evidence>
<evidence type="ECO:0000256" key="2">
    <source>
        <dbReference type="ARBA" id="ARBA00006337"/>
    </source>
</evidence>
<organism evidence="14 15">
    <name type="scientific">Modestobacter italicus (strain DSM 44449 / CECT 9708 / BC 501)</name>
    <dbReference type="NCBI Taxonomy" id="2732864"/>
    <lineage>
        <taxon>Bacteria</taxon>
        <taxon>Bacillati</taxon>
        <taxon>Actinomycetota</taxon>
        <taxon>Actinomycetes</taxon>
        <taxon>Geodermatophilales</taxon>
        <taxon>Geodermatophilaceae</taxon>
        <taxon>Modestobacter</taxon>
    </lineage>
</organism>
<evidence type="ECO:0000259" key="12">
    <source>
        <dbReference type="PROSITE" id="PS51371"/>
    </source>
</evidence>
<dbReference type="GO" id="GO:0050660">
    <property type="term" value="F:flavin adenine dinucleotide binding"/>
    <property type="evidence" value="ECO:0007669"/>
    <property type="project" value="InterPro"/>
</dbReference>
<dbReference type="InterPro" id="IPR036318">
    <property type="entry name" value="FAD-bd_PCMH-like_sf"/>
</dbReference>
<evidence type="ECO:0000256" key="5">
    <source>
        <dbReference type="ARBA" id="ARBA00022737"/>
    </source>
</evidence>
<dbReference type="OMA" id="MTPRVQV"/>
<dbReference type="InterPro" id="IPR051676">
    <property type="entry name" value="UPF0053_domain"/>
</dbReference>
<dbReference type="PROSITE" id="PS51846">
    <property type="entry name" value="CNNM"/>
    <property type="match status" value="1"/>
</dbReference>
<keyword evidence="8 10" id="KW-0472">Membrane</keyword>
<evidence type="ECO:0000313" key="15">
    <source>
        <dbReference type="Proteomes" id="UP000006461"/>
    </source>
</evidence>
<keyword evidence="3" id="KW-1003">Cell membrane</keyword>
<dbReference type="Pfam" id="PF00571">
    <property type="entry name" value="CBS"/>
    <property type="match status" value="2"/>
</dbReference>
<comment type="similarity">
    <text evidence="2">Belongs to the UPF0053 family.</text>
</comment>
<feature type="region of interest" description="Disordered" evidence="11">
    <location>
        <begin position="421"/>
        <end position="448"/>
    </location>
</feature>
<evidence type="ECO:0000256" key="9">
    <source>
        <dbReference type="PROSITE-ProRule" id="PRU00703"/>
    </source>
</evidence>
<feature type="domain" description="CBS" evidence="12">
    <location>
        <begin position="221"/>
        <end position="281"/>
    </location>
</feature>
<dbReference type="Pfam" id="PF03471">
    <property type="entry name" value="CorC_HlyC"/>
    <property type="match status" value="1"/>
</dbReference>
<dbReference type="SUPFAM" id="SSF56176">
    <property type="entry name" value="FAD-binding/transporter-associated domain-like"/>
    <property type="match status" value="1"/>
</dbReference>
<evidence type="ECO:0000259" key="13">
    <source>
        <dbReference type="PROSITE" id="PS51846"/>
    </source>
</evidence>
<dbReference type="Pfam" id="PF01595">
    <property type="entry name" value="CNNM"/>
    <property type="match status" value="1"/>
</dbReference>
<evidence type="ECO:0000256" key="4">
    <source>
        <dbReference type="ARBA" id="ARBA00022692"/>
    </source>
</evidence>
<dbReference type="EMBL" id="FO203431">
    <property type="protein sequence ID" value="CCH86047.1"/>
    <property type="molecule type" value="Genomic_DNA"/>
</dbReference>
<dbReference type="GO" id="GO:0005886">
    <property type="term" value="C:plasma membrane"/>
    <property type="evidence" value="ECO:0007669"/>
    <property type="project" value="UniProtKB-SubCell"/>
</dbReference>
<dbReference type="OrthoDB" id="110231at2"/>
<reference evidence="14 15" key="1">
    <citation type="journal article" date="2012" name="J. Bacteriol.">
        <title>Genome Sequence of Radiation-Resistant Modestobacter marinus Strain BC501, a Representative Actinobacterium That Thrives on Calcareous Stone Surfaces.</title>
        <authorList>
            <person name="Normand P."/>
            <person name="Gury J."/>
            <person name="Pujic P."/>
            <person name="Chouaia B."/>
            <person name="Crotti E."/>
            <person name="Brusetti L."/>
            <person name="Daffonchio D."/>
            <person name="Vacherie B."/>
            <person name="Barbe V."/>
            <person name="Medigue C."/>
            <person name="Calteau A."/>
            <person name="Ghodhbane-Gtari F."/>
            <person name="Essoussi I."/>
            <person name="Nouioui I."/>
            <person name="Abbassi-Ghozzi I."/>
            <person name="Gtari M."/>
        </authorList>
    </citation>
    <scope>NUCLEOTIDE SEQUENCE [LARGE SCALE GENOMIC DNA]</scope>
    <source>
        <strain evidence="15">BC 501</strain>
    </source>
</reference>
<dbReference type="STRING" id="477641.MODMU_0590"/>
<dbReference type="AlphaFoldDB" id="I4ERN4"/>
<dbReference type="InterPro" id="IPR000644">
    <property type="entry name" value="CBS_dom"/>
</dbReference>
<keyword evidence="6 10" id="KW-1133">Transmembrane helix</keyword>
<sequence length="460" mass="48923">MTEWLLLLAAVLLTAFTGFFVAAEFSFTSVDRGQAERAAAEGDKGAEGVVRALRGLSTELSAAQLGITLTTLVVGFLAEPALGGLIEPVLGAIGLPEGATAPVAVALGIALATFLQMILGELGPKNLAIARPLRTASVVAPGMRAFTLVTGPVVHALQALANGIVRRLGFEPKEELDDTRDAEGLAAVARRSAEEGDLSPVAARLLSRSLGLREKFATDVMTPRTRLWTLSSEATAADVIDAAIRSGNSRFPVYGSDLDEVTGVVHVKHAVSVPEEERLQRTAGELAEPVLAVPSSLHLDPLLDLLREQGLQLALVVDEWGATHGIVTLEDIVEELVGEITDETDRPLRQLRRDGEDWVLSGLLRPDEVRERTGIPVPEGRYETVAGFVLERLAHLPEEGESVEVEGWRLTVAGVEGRRVSRLRAAPQQAEPDPADDEPADVAPPAGATAVRFEREVAPA</sequence>
<evidence type="ECO:0000256" key="1">
    <source>
        <dbReference type="ARBA" id="ARBA00004651"/>
    </source>
</evidence>
<evidence type="ECO:0000256" key="11">
    <source>
        <dbReference type="SAM" id="MobiDB-lite"/>
    </source>
</evidence>
<dbReference type="Proteomes" id="UP000006461">
    <property type="component" value="Chromosome"/>
</dbReference>
<dbReference type="PANTHER" id="PTHR43099">
    <property type="entry name" value="UPF0053 PROTEIN YRKA"/>
    <property type="match status" value="1"/>
</dbReference>
<feature type="domain" description="CNNM transmembrane" evidence="13">
    <location>
        <begin position="1"/>
        <end position="202"/>
    </location>
</feature>
<dbReference type="HOGENOM" id="CLU_015237_4_0_11"/>
<keyword evidence="5" id="KW-0677">Repeat</keyword>